<dbReference type="NCBIfam" id="TIGR02135">
    <property type="entry name" value="phoU_full"/>
    <property type="match status" value="1"/>
</dbReference>
<dbReference type="Proteomes" id="UP001595444">
    <property type="component" value="Unassembled WGS sequence"/>
</dbReference>
<protein>
    <recommendedName>
        <fullName evidence="2">Phosphate-specific transport system accessory protein PhoU</fullName>
    </recommendedName>
</protein>
<keyword evidence="2" id="KW-0592">Phosphate transport</keyword>
<dbReference type="Gene3D" id="1.20.58.220">
    <property type="entry name" value="Phosphate transport system protein phou homolog 2, domain 2"/>
    <property type="match status" value="1"/>
</dbReference>
<evidence type="ECO:0000313" key="4">
    <source>
        <dbReference type="EMBL" id="MFC3051193.1"/>
    </source>
</evidence>
<evidence type="ECO:0000256" key="1">
    <source>
        <dbReference type="ARBA" id="ARBA00008107"/>
    </source>
</evidence>
<comment type="caution">
    <text evidence="4">The sequence shown here is derived from an EMBL/GenBank/DDBJ whole genome shotgun (WGS) entry which is preliminary data.</text>
</comment>
<reference evidence="5" key="1">
    <citation type="journal article" date="2019" name="Int. J. Syst. Evol. Microbiol.">
        <title>The Global Catalogue of Microorganisms (GCM) 10K type strain sequencing project: providing services to taxonomists for standard genome sequencing and annotation.</title>
        <authorList>
            <consortium name="The Broad Institute Genomics Platform"/>
            <consortium name="The Broad Institute Genome Sequencing Center for Infectious Disease"/>
            <person name="Wu L."/>
            <person name="Ma J."/>
        </authorList>
    </citation>
    <scope>NUCLEOTIDE SEQUENCE [LARGE SCALE GENOMIC DNA]</scope>
    <source>
        <strain evidence="5">KCTC 62164</strain>
    </source>
</reference>
<evidence type="ECO:0000313" key="5">
    <source>
        <dbReference type="Proteomes" id="UP001595444"/>
    </source>
</evidence>
<name>A0ABV7D2E6_9PROT</name>
<feature type="domain" description="PhoU" evidence="3">
    <location>
        <begin position="125"/>
        <end position="208"/>
    </location>
</feature>
<organism evidence="4 5">
    <name type="scientific">Kordiimonas pumila</name>
    <dbReference type="NCBI Taxonomy" id="2161677"/>
    <lineage>
        <taxon>Bacteria</taxon>
        <taxon>Pseudomonadati</taxon>
        <taxon>Pseudomonadota</taxon>
        <taxon>Alphaproteobacteria</taxon>
        <taxon>Kordiimonadales</taxon>
        <taxon>Kordiimonadaceae</taxon>
        <taxon>Kordiimonas</taxon>
    </lineage>
</organism>
<comment type="similarity">
    <text evidence="1 2">Belongs to the PhoU family.</text>
</comment>
<dbReference type="PIRSF" id="PIRSF003107">
    <property type="entry name" value="PhoU"/>
    <property type="match status" value="1"/>
</dbReference>
<dbReference type="Pfam" id="PF01895">
    <property type="entry name" value="PhoU"/>
    <property type="match status" value="2"/>
</dbReference>
<gene>
    <name evidence="4" type="primary">phoU</name>
    <name evidence="4" type="ORF">ACFOKA_04675</name>
</gene>
<keyword evidence="5" id="KW-1185">Reference proteome</keyword>
<evidence type="ECO:0000256" key="2">
    <source>
        <dbReference type="PIRNR" id="PIRNR003107"/>
    </source>
</evidence>
<dbReference type="PANTHER" id="PTHR42930">
    <property type="entry name" value="PHOSPHATE-SPECIFIC TRANSPORT SYSTEM ACCESSORY PROTEIN PHOU"/>
    <property type="match status" value="1"/>
</dbReference>
<dbReference type="InterPro" id="IPR026022">
    <property type="entry name" value="PhoU_dom"/>
</dbReference>
<dbReference type="InterPro" id="IPR038078">
    <property type="entry name" value="PhoU-like_sf"/>
</dbReference>
<proteinExistence type="inferred from homology"/>
<comment type="function">
    <text evidence="2">Plays a role in the regulation of phosphate uptake.</text>
</comment>
<comment type="subunit">
    <text evidence="2">Homodimer.</text>
</comment>
<evidence type="ECO:0000259" key="3">
    <source>
        <dbReference type="Pfam" id="PF01895"/>
    </source>
</evidence>
<sequence length="234" mass="26479">MSEHTLSAYDDELKELRSIVSRMGGMAADQLIAAMTALKELDRAESNRVREADKELDKLEITAERAAIGVFARRAPVADDLREVVSALKMTTLIERMGDYAKNIAKRTLAITDGKPVVMPQTLDAMAEAAHHMIQDVMDAYVHRDADAAMEVWERDETLDNMHNAAFRQILARMMEMPEYINAYTHYLMIAKNLERIGDQATNIAEQIYYTITGIMLEDARRPKNDKTSTEVIQ</sequence>
<comment type="subcellular location">
    <subcellularLocation>
        <location evidence="2">Cytoplasm</location>
    </subcellularLocation>
</comment>
<keyword evidence="2" id="KW-0813">Transport</keyword>
<accession>A0ABV7D2E6</accession>
<dbReference type="SUPFAM" id="SSF109755">
    <property type="entry name" value="PhoU-like"/>
    <property type="match status" value="1"/>
</dbReference>
<dbReference type="PANTHER" id="PTHR42930:SF3">
    <property type="entry name" value="PHOSPHATE-SPECIFIC TRANSPORT SYSTEM ACCESSORY PROTEIN PHOU"/>
    <property type="match status" value="1"/>
</dbReference>
<feature type="domain" description="PhoU" evidence="3">
    <location>
        <begin position="20"/>
        <end position="108"/>
    </location>
</feature>
<dbReference type="InterPro" id="IPR028366">
    <property type="entry name" value="PhoU"/>
</dbReference>
<dbReference type="EMBL" id="JBHRSL010000002">
    <property type="protein sequence ID" value="MFC3051193.1"/>
    <property type="molecule type" value="Genomic_DNA"/>
</dbReference>
<dbReference type="RefSeq" id="WP_194211856.1">
    <property type="nucleotide sequence ID" value="NZ_CP061205.1"/>
</dbReference>
<keyword evidence="2" id="KW-0963">Cytoplasm</keyword>